<dbReference type="RefSeq" id="WP_072721989.1">
    <property type="nucleotide sequence ID" value="NZ_LN889813.1"/>
</dbReference>
<evidence type="ECO:0000256" key="3">
    <source>
        <dbReference type="ARBA" id="ARBA00022676"/>
    </source>
</evidence>
<dbReference type="EMBL" id="CZDF01000172">
    <property type="protein sequence ID" value="CUR35067.1"/>
    <property type="molecule type" value="Genomic_DNA"/>
</dbReference>
<keyword evidence="5 8" id="KW-0812">Transmembrane</keyword>
<feature type="transmembrane region" description="Helical" evidence="8">
    <location>
        <begin position="152"/>
        <end position="168"/>
    </location>
</feature>
<evidence type="ECO:0000256" key="7">
    <source>
        <dbReference type="ARBA" id="ARBA00023136"/>
    </source>
</evidence>
<organism evidence="10 11">
    <name type="scientific">Planktothrix tepida PCC 9214</name>
    <dbReference type="NCBI Taxonomy" id="671072"/>
    <lineage>
        <taxon>Bacteria</taxon>
        <taxon>Bacillati</taxon>
        <taxon>Cyanobacteriota</taxon>
        <taxon>Cyanophyceae</taxon>
        <taxon>Oscillatoriophycideae</taxon>
        <taxon>Oscillatoriales</taxon>
        <taxon>Microcoleaceae</taxon>
        <taxon>Planktothrix</taxon>
    </lineage>
</organism>
<dbReference type="InterPro" id="IPR038731">
    <property type="entry name" value="RgtA/B/C-like"/>
</dbReference>
<feature type="transmembrane region" description="Helical" evidence="8">
    <location>
        <begin position="352"/>
        <end position="372"/>
    </location>
</feature>
<dbReference type="OrthoDB" id="495800at2"/>
<evidence type="ECO:0000256" key="8">
    <source>
        <dbReference type="SAM" id="Phobius"/>
    </source>
</evidence>
<feature type="transmembrane region" description="Helical" evidence="8">
    <location>
        <begin position="126"/>
        <end position="146"/>
    </location>
</feature>
<dbReference type="GO" id="GO:0016763">
    <property type="term" value="F:pentosyltransferase activity"/>
    <property type="evidence" value="ECO:0007669"/>
    <property type="project" value="TreeGrafter"/>
</dbReference>
<dbReference type="Proteomes" id="UP000184315">
    <property type="component" value="Unassembled WGS sequence"/>
</dbReference>
<feature type="transmembrane region" description="Helical" evidence="8">
    <location>
        <begin position="243"/>
        <end position="266"/>
    </location>
</feature>
<dbReference type="Pfam" id="PF13231">
    <property type="entry name" value="PMT_2"/>
    <property type="match status" value="1"/>
</dbReference>
<keyword evidence="4 10" id="KW-0808">Transferase</keyword>
<keyword evidence="3 10" id="KW-0328">Glycosyltransferase</keyword>
<gene>
    <name evidence="10" type="ORF">PL9214650506</name>
</gene>
<dbReference type="GO" id="GO:0005886">
    <property type="term" value="C:plasma membrane"/>
    <property type="evidence" value="ECO:0007669"/>
    <property type="project" value="UniProtKB-SubCell"/>
</dbReference>
<dbReference type="GO" id="GO:0004169">
    <property type="term" value="F:dolichyl-phosphate-mannose-protein mannosyltransferase activity"/>
    <property type="evidence" value="ECO:0007669"/>
    <property type="project" value="UniProtKB-EC"/>
</dbReference>
<proteinExistence type="predicted"/>
<evidence type="ECO:0000256" key="4">
    <source>
        <dbReference type="ARBA" id="ARBA00022679"/>
    </source>
</evidence>
<feature type="transmembrane region" description="Helical" evidence="8">
    <location>
        <begin position="320"/>
        <end position="340"/>
    </location>
</feature>
<evidence type="ECO:0000313" key="10">
    <source>
        <dbReference type="EMBL" id="CUR35067.1"/>
    </source>
</evidence>
<feature type="domain" description="Glycosyltransferase RgtA/B/C/D-like" evidence="9">
    <location>
        <begin position="100"/>
        <end position="260"/>
    </location>
</feature>
<reference evidence="11" key="1">
    <citation type="submission" date="2015-10" db="EMBL/GenBank/DDBJ databases">
        <authorList>
            <person name="Regsiter A."/>
            <person name="william w."/>
        </authorList>
    </citation>
    <scope>NUCLEOTIDE SEQUENCE [LARGE SCALE GENOMIC DNA]</scope>
</reference>
<dbReference type="AlphaFoldDB" id="A0A1J1LR60"/>
<evidence type="ECO:0000259" key="9">
    <source>
        <dbReference type="Pfam" id="PF13231"/>
    </source>
</evidence>
<feature type="transmembrane region" description="Helical" evidence="8">
    <location>
        <begin position="415"/>
        <end position="432"/>
    </location>
</feature>
<keyword evidence="2" id="KW-1003">Cell membrane</keyword>
<dbReference type="STRING" id="671072.PL9214650506"/>
<sequence length="542" mass="62394">MNQWPALEKQHPPTWLKSIVICLLALGIFFRFAHLGHKVYWHDESFTSLAISGHTLAEIKQEIFNHQGIIPITTLDKFQQINPERGIGDTVRYLITSDPQHPPLYYVMARLWAQLFGDSPAQVRSLSAVISLLIFPCVYWLCLELFDAPSVGWVALGLIAVSPLEIFFAQEARQYGLWMVTILLSSAALLRAIRRESLWSWGLYALTLALGLYTHLFTILVAIAQGIYVVISQQFRWHKTLRNYLIATAMGLLMFLPWLIVFITHLHTALQLTSWSSFKIINNPLTLIAIWLTRTTRIFFDINLASDAAWVYSLASESPLIYSISTIVGYLLLITYLIYFFINHKYSFKMNLFVFLLGGISGLSLLLVDIIFGGIRSIHFRYQLPLYLSLQIVITYVLTFHILSDKMWQQKVWNFILFGLIISGLVSDFNMFKANTWWTQINGDSTIKISQMLNQSESPLLLINDDISNLGAVLTLSSRLQPKVNLLPVRDDPIPEFPHEYKNIFFFDFNNNLLPVIQQNKTYLINLIDPIVEFWHIEKIQK</sequence>
<keyword evidence="7 8" id="KW-0472">Membrane</keyword>
<evidence type="ECO:0000256" key="2">
    <source>
        <dbReference type="ARBA" id="ARBA00022475"/>
    </source>
</evidence>
<feature type="transmembrane region" description="Helical" evidence="8">
    <location>
        <begin position="15"/>
        <end position="33"/>
    </location>
</feature>
<comment type="subcellular location">
    <subcellularLocation>
        <location evidence="1">Cell membrane</location>
        <topology evidence="1">Multi-pass membrane protein</topology>
    </subcellularLocation>
</comment>
<dbReference type="EC" id="2.4.1.109" evidence="10"/>
<evidence type="ECO:0000256" key="5">
    <source>
        <dbReference type="ARBA" id="ARBA00022692"/>
    </source>
</evidence>
<accession>A0A1J1LR60</accession>
<name>A0A1J1LR60_9CYAN</name>
<dbReference type="GO" id="GO:0009103">
    <property type="term" value="P:lipopolysaccharide biosynthetic process"/>
    <property type="evidence" value="ECO:0007669"/>
    <property type="project" value="UniProtKB-ARBA"/>
</dbReference>
<evidence type="ECO:0000313" key="11">
    <source>
        <dbReference type="Proteomes" id="UP000184315"/>
    </source>
</evidence>
<feature type="transmembrane region" description="Helical" evidence="8">
    <location>
        <begin position="384"/>
        <end position="403"/>
    </location>
</feature>
<dbReference type="InterPro" id="IPR050297">
    <property type="entry name" value="LipidA_mod_glycosyltrf_83"/>
</dbReference>
<keyword evidence="6 8" id="KW-1133">Transmembrane helix</keyword>
<protein>
    <submittedName>
        <fullName evidence="10">Dolichyl-phosphate-mannose-protein mannosyltransferase</fullName>
        <ecNumber evidence="10">2.4.1.109</ecNumber>
    </submittedName>
</protein>
<keyword evidence="11" id="KW-1185">Reference proteome</keyword>
<dbReference type="PANTHER" id="PTHR33908:SF11">
    <property type="entry name" value="MEMBRANE PROTEIN"/>
    <property type="match status" value="1"/>
</dbReference>
<feature type="transmembrane region" description="Helical" evidence="8">
    <location>
        <begin position="205"/>
        <end position="231"/>
    </location>
</feature>
<dbReference type="PANTHER" id="PTHR33908">
    <property type="entry name" value="MANNOSYLTRANSFERASE YKCB-RELATED"/>
    <property type="match status" value="1"/>
</dbReference>
<evidence type="ECO:0000256" key="6">
    <source>
        <dbReference type="ARBA" id="ARBA00022989"/>
    </source>
</evidence>
<evidence type="ECO:0000256" key="1">
    <source>
        <dbReference type="ARBA" id="ARBA00004651"/>
    </source>
</evidence>